<dbReference type="Proteomes" id="UP000094056">
    <property type="component" value="Unassembled WGS sequence"/>
</dbReference>
<dbReference type="InterPro" id="IPR011010">
    <property type="entry name" value="DNA_brk_join_enz"/>
</dbReference>
<name>A0A1E3XFU0_9BACT</name>
<reference evidence="4 5" key="1">
    <citation type="submission" date="2016-07" db="EMBL/GenBank/DDBJ databases">
        <title>Draft genome of Scalindua rubra, obtained from a brine-seawater interface in the Red Sea, sheds light on salt adaptation in anammox bacteria.</title>
        <authorList>
            <person name="Speth D.R."/>
            <person name="Lagkouvardos I."/>
            <person name="Wang Y."/>
            <person name="Qian P.-Y."/>
            <person name="Dutilh B.E."/>
            <person name="Jetten M.S."/>
        </authorList>
    </citation>
    <scope>NUCLEOTIDE SEQUENCE [LARGE SCALE GENOMIC DNA]</scope>
    <source>
        <strain evidence="4">BSI-1</strain>
    </source>
</reference>
<dbReference type="InterPro" id="IPR010998">
    <property type="entry name" value="Integrase_recombinase_N"/>
</dbReference>
<dbReference type="EMBL" id="MAYW01000005">
    <property type="protein sequence ID" value="ODS34502.1"/>
    <property type="molecule type" value="Genomic_DNA"/>
</dbReference>
<keyword evidence="2" id="KW-0233">DNA recombination</keyword>
<gene>
    <name evidence="4" type="ORF">SCARUB_00378</name>
</gene>
<protein>
    <submittedName>
        <fullName evidence="4">Phage integrase family protein</fullName>
    </submittedName>
</protein>
<organism evidence="4 5">
    <name type="scientific">Candidatus Scalindua rubra</name>
    <dbReference type="NCBI Taxonomy" id="1872076"/>
    <lineage>
        <taxon>Bacteria</taxon>
        <taxon>Pseudomonadati</taxon>
        <taxon>Planctomycetota</taxon>
        <taxon>Candidatus Brocadiia</taxon>
        <taxon>Candidatus Brocadiales</taxon>
        <taxon>Candidatus Scalinduaceae</taxon>
        <taxon>Candidatus Scalindua</taxon>
    </lineage>
</organism>
<keyword evidence="1" id="KW-0238">DNA-binding</keyword>
<sequence>MNDLFENTLTFQDSISYLLTEESEIMNGTIRVKGKCPVCHGKFAEIKKLGFICPEHQITPQRFYIDFFHQGQRLRLFSDKQGQILDSYQRGRELLSRINHEIKSKTFDSSNYIKQELEKFYIERLLDGFLELKLTADKIAPSYIRHYKRYVGIAKDYFGTRDVRDLRKLDIVNYQAYVSENYNFSNKTLKNCLDIFKTFLMYLKNDLELLKVVPHFPIIEITPPKTTWLTPETQKAVFSYVPDIDKPIIAFLMLSGCRPGEARALKCKDVDLEHGLITISATFSDTVYRQKRKGKRSKKAIIPIHQEIFEFRT</sequence>
<dbReference type="AlphaFoldDB" id="A0A1E3XFU0"/>
<evidence type="ECO:0000259" key="3">
    <source>
        <dbReference type="PROSITE" id="PS51898"/>
    </source>
</evidence>
<evidence type="ECO:0000256" key="1">
    <source>
        <dbReference type="ARBA" id="ARBA00023125"/>
    </source>
</evidence>
<evidence type="ECO:0000256" key="2">
    <source>
        <dbReference type="ARBA" id="ARBA00023172"/>
    </source>
</evidence>
<dbReference type="SUPFAM" id="SSF56349">
    <property type="entry name" value="DNA breaking-rejoining enzymes"/>
    <property type="match status" value="1"/>
</dbReference>
<dbReference type="Gene3D" id="1.10.150.130">
    <property type="match status" value="1"/>
</dbReference>
<evidence type="ECO:0000313" key="4">
    <source>
        <dbReference type="EMBL" id="ODS34502.1"/>
    </source>
</evidence>
<dbReference type="InterPro" id="IPR002104">
    <property type="entry name" value="Integrase_catalytic"/>
</dbReference>
<dbReference type="GO" id="GO:0003677">
    <property type="term" value="F:DNA binding"/>
    <property type="evidence" value="ECO:0007669"/>
    <property type="project" value="UniProtKB-KW"/>
</dbReference>
<dbReference type="InterPro" id="IPR013762">
    <property type="entry name" value="Integrase-like_cat_sf"/>
</dbReference>
<feature type="domain" description="Tyr recombinase" evidence="3">
    <location>
        <begin position="224"/>
        <end position="313"/>
    </location>
</feature>
<comment type="caution">
    <text evidence="4">The sequence shown here is derived from an EMBL/GenBank/DDBJ whole genome shotgun (WGS) entry which is preliminary data.</text>
</comment>
<dbReference type="GO" id="GO:0015074">
    <property type="term" value="P:DNA integration"/>
    <property type="evidence" value="ECO:0007669"/>
    <property type="project" value="InterPro"/>
</dbReference>
<proteinExistence type="predicted"/>
<evidence type="ECO:0000313" key="5">
    <source>
        <dbReference type="Proteomes" id="UP000094056"/>
    </source>
</evidence>
<dbReference type="Gene3D" id="1.10.443.10">
    <property type="entry name" value="Intergrase catalytic core"/>
    <property type="match status" value="1"/>
</dbReference>
<dbReference type="GO" id="GO:0006310">
    <property type="term" value="P:DNA recombination"/>
    <property type="evidence" value="ECO:0007669"/>
    <property type="project" value="UniProtKB-KW"/>
</dbReference>
<accession>A0A1E3XFU0</accession>
<dbReference type="PROSITE" id="PS51898">
    <property type="entry name" value="TYR_RECOMBINASE"/>
    <property type="match status" value="1"/>
</dbReference>